<dbReference type="KEGG" id="vg:22111025"/>
<reference evidence="2" key="1">
    <citation type="submission" date="2009-12" db="EMBL/GenBank/DDBJ databases">
        <authorList>
            <person name="Jacobs-Sera D."/>
            <person name="Zellars M."/>
            <person name="Wells M.E."/>
            <person name="Webb J.L."/>
            <person name="Ware V.C."/>
            <person name="Vazquez E."/>
            <person name="TamarapuParthasarathy P."/>
            <person name="Smith I.A."/>
            <person name="Simon S.E."/>
            <person name="Shaffer C.D."/>
            <person name="Rubin M.R."/>
            <person name="Rosenzweig R.F."/>
            <person name="Rinehart C.A."/>
            <person name="Qin H."/>
            <person name="Pillay I."/>
            <person name="Payne D.E.II."/>
            <person name="Padolina J.M."/>
            <person name="Novick P.A."/>
            <person name="Miller E.S."/>
            <person name="Mayer E.S."/>
            <person name="Marzillier J.Y."/>
            <person name="Mageeney C.M."/>
            <person name="MacGibeny M.A."/>
            <person name="Li W."/>
            <person name="Lee J.Y."/>
            <person name="Kinnersley M.A."/>
            <person name="King-Smith C."/>
            <person name="King R.A."/>
            <person name="Kenna M.A."/>
            <person name="Kearse M.G."/>
            <person name="Johnson B.K."/>
            <person name="Johnson A.A."/>
            <person name="Johnson C.M."/>
            <person name="Hughes L.E."/>
            <person name="Harrison M."/>
            <person name="Guild N.A."/>
            <person name="Gilbert J.L."/>
            <person name="Fillman C.L."/>
            <person name="Felton C.M."/>
            <person name="Dunbar D.A."/>
            <person name="Dennehy J.J."/>
            <person name="DeJong R.J."/>
            <person name="Carson S."/>
            <person name="Burnett S.H."/>
            <person name="Breakwell D.P."/>
            <person name="Berrios J.E."/>
            <person name="Benjamin R.C."/>
            <person name="Anderson J.J."/>
            <person name="Bradley K.W."/>
            <person name="Khaja R."/>
            <person name="Lee E."/>
            <person name="Barker L.P."/>
            <person name="Lewis M.F."/>
            <person name="Jordan T.C."/>
            <person name="Cresawn S.G."/>
            <person name="Grace M.A."/>
            <person name="Pope W.H."/>
            <person name="Ko C."/>
            <person name="Russell D.A."/>
            <person name="Peebles C.L."/>
            <person name="Lawrence J.L."/>
            <person name="Hendrix R.W."/>
            <person name="Hatfull G.F."/>
        </authorList>
    </citation>
    <scope>NUCLEOTIDE SEQUENCE [LARGE SCALE GENOMIC DNA]</scope>
</reference>
<name>D3JZE4_9CAUD</name>
<evidence type="ECO:0000313" key="2">
    <source>
        <dbReference type="Proteomes" id="UP000001547"/>
    </source>
</evidence>
<sequence>MRFKARCTGCSTEFKAEKRREFGTNIRIHEVMTGHTVKVRETAA</sequence>
<protein>
    <submittedName>
        <fullName evidence="1">Uncharacterized protein</fullName>
    </submittedName>
</protein>
<proteinExistence type="predicted"/>
<keyword evidence="2" id="KW-1185">Reference proteome</keyword>
<dbReference type="GeneID" id="22111025"/>
<gene>
    <name evidence="1" type="primary">82</name>
    <name evidence="1" type="ORF">REDROCK_82</name>
</gene>
<dbReference type="RefSeq" id="YP_009101335.1">
    <property type="nucleotide sequence ID" value="NC_025444.1"/>
</dbReference>
<accession>D3JZE4</accession>
<dbReference type="OrthoDB" id="27970at10239"/>
<evidence type="ECO:0000313" key="1">
    <source>
        <dbReference type="EMBL" id="ADB93775.1"/>
    </source>
</evidence>
<dbReference type="EMBL" id="GU339467">
    <property type="protein sequence ID" value="ADB93775.1"/>
    <property type="molecule type" value="Genomic_DNA"/>
</dbReference>
<dbReference type="Proteomes" id="UP000001547">
    <property type="component" value="Segment"/>
</dbReference>
<organism evidence="1 2">
    <name type="scientific">Mycobacterium phage RedRock</name>
    <dbReference type="NCBI Taxonomy" id="711470"/>
    <lineage>
        <taxon>Viruses</taxon>
        <taxon>Duplodnaviria</taxon>
        <taxon>Heunggongvirae</taxon>
        <taxon>Uroviricota</taxon>
        <taxon>Caudoviricetes</taxon>
        <taxon>Fromanvirus</taxon>
        <taxon>Fromanvirus redrock</taxon>
    </lineage>
</organism>